<evidence type="ECO:0000256" key="2">
    <source>
        <dbReference type="ARBA" id="ARBA00022737"/>
    </source>
</evidence>
<gene>
    <name evidence="5" type="ORF">PACLA_8A045260</name>
</gene>
<dbReference type="EMBL" id="CACRXK020023924">
    <property type="protein sequence ID" value="CAB4038196.1"/>
    <property type="molecule type" value="Genomic_DNA"/>
</dbReference>
<keyword evidence="1" id="KW-0880">Kelch repeat</keyword>
<dbReference type="InterPro" id="IPR006652">
    <property type="entry name" value="Kelch_1"/>
</dbReference>
<dbReference type="InterPro" id="IPR056737">
    <property type="entry name" value="Beta-prop_ATRN-MKLN-like"/>
</dbReference>
<dbReference type="PANTHER" id="PTHR10131:SF157">
    <property type="entry name" value="RECEPTOR-ASSOCIATED FACTOR, PUTATIVE-RELATED"/>
    <property type="match status" value="1"/>
</dbReference>
<dbReference type="SUPFAM" id="SSF49599">
    <property type="entry name" value="TRAF domain-like"/>
    <property type="match status" value="1"/>
</dbReference>
<keyword evidence="3" id="KW-0479">Metal-binding</keyword>
<dbReference type="InterPro" id="IPR011043">
    <property type="entry name" value="Gal_Oxase/kelch_b-propeller"/>
</dbReference>
<keyword evidence="5" id="KW-0436">Ligase</keyword>
<dbReference type="InterPro" id="IPR013083">
    <property type="entry name" value="Znf_RING/FYVE/PHD"/>
</dbReference>
<evidence type="ECO:0000313" key="6">
    <source>
        <dbReference type="Proteomes" id="UP001152795"/>
    </source>
</evidence>
<dbReference type="Gene3D" id="2.120.10.80">
    <property type="entry name" value="Kelch-type beta propeller"/>
    <property type="match status" value="2"/>
</dbReference>
<dbReference type="SMART" id="SM00612">
    <property type="entry name" value="Kelch"/>
    <property type="match status" value="4"/>
</dbReference>
<name>A0A7D9JXU1_PARCT</name>
<evidence type="ECO:0000256" key="1">
    <source>
        <dbReference type="ARBA" id="ARBA00022441"/>
    </source>
</evidence>
<evidence type="ECO:0000256" key="4">
    <source>
        <dbReference type="ARBA" id="ARBA00022833"/>
    </source>
</evidence>
<dbReference type="InterPro" id="IPR001841">
    <property type="entry name" value="Znf_RING"/>
</dbReference>
<dbReference type="Proteomes" id="UP001152795">
    <property type="component" value="Unassembled WGS sequence"/>
</dbReference>
<proteinExistence type="predicted"/>
<evidence type="ECO:0000313" key="5">
    <source>
        <dbReference type="EMBL" id="CAB4038196.1"/>
    </source>
</evidence>
<protein>
    <submittedName>
        <fullName evidence="5">E3 ubiquitin- ligase PDZRN3</fullName>
    </submittedName>
</protein>
<comment type="caution">
    <text evidence="5">The sequence shown here is derived from an EMBL/GenBank/DDBJ whole genome shotgun (WGS) entry which is preliminary data.</text>
</comment>
<dbReference type="GO" id="GO:0043122">
    <property type="term" value="P:regulation of canonical NF-kappaB signal transduction"/>
    <property type="evidence" value="ECO:0007669"/>
    <property type="project" value="TreeGrafter"/>
</dbReference>
<keyword evidence="6" id="KW-1185">Reference proteome</keyword>
<dbReference type="PANTHER" id="PTHR10131">
    <property type="entry name" value="TNF RECEPTOR ASSOCIATED FACTOR"/>
    <property type="match status" value="1"/>
</dbReference>
<keyword evidence="3" id="KW-0863">Zinc-finger</keyword>
<dbReference type="GO" id="GO:0016874">
    <property type="term" value="F:ligase activity"/>
    <property type="evidence" value="ECO:0007669"/>
    <property type="project" value="UniProtKB-KW"/>
</dbReference>
<dbReference type="AlphaFoldDB" id="A0A7D9JXU1"/>
<dbReference type="SUPFAM" id="SSF117281">
    <property type="entry name" value="Kelch motif"/>
    <property type="match status" value="1"/>
</dbReference>
<evidence type="ECO:0000256" key="3">
    <source>
        <dbReference type="ARBA" id="ARBA00022771"/>
    </source>
</evidence>
<dbReference type="GO" id="GO:0008270">
    <property type="term" value="F:zinc ion binding"/>
    <property type="evidence" value="ECO:0007669"/>
    <property type="project" value="UniProtKB-KW"/>
</dbReference>
<dbReference type="Pfam" id="PF24981">
    <property type="entry name" value="Beta-prop_ATRN-LZTR1"/>
    <property type="match status" value="1"/>
</dbReference>
<dbReference type="SUPFAM" id="SSF57850">
    <property type="entry name" value="RING/U-box"/>
    <property type="match status" value="1"/>
</dbReference>
<keyword evidence="2" id="KW-0677">Repeat</keyword>
<keyword evidence="4" id="KW-0862">Zinc</keyword>
<accession>A0A7D9JXU1</accession>
<dbReference type="OrthoDB" id="1630758at2759"/>
<sequence>MASKFARDRGYEEDRFELPVSENFKCAICLNVLNNPKSCRNNQHYFCFGCIGEHVENSHTCPECMDELTPATLVQPPRVLLNCILELRIKCNYSNRGCPEYIKLGSLQNHVDQCGFAPAECWNEGCGAEVNKCEKVRHETELCKFRKVECFGCGELKKEMKEMKRNQKKANKNMEEKQREMDRKMAEVSENQLRMKEGVKEALKESLDKIESIFNDSQFNSPPTEGAQASKLPVVRSPRQFGSRINHDVIIMGGRMTDEKITNSVEKFCCKEGKWIDVAPMIVPRQSASSVVLDNQVIVSGGYTDTGQSGRNEPTVSIEVLNLDQCPLKWKMSDAKLPVPAVGHQTFVYKGKLIVICECPENGNFTKESKIFEIPLTPPHASKVLCTLPEQRFLPRVYDFYKAERVNEKVFIFGGIASDTSGVLIYDLVANECLEIPGLPVPVFNMATVLWKDQIILLGGKTRVVTDRRQWLDEVTNEVIMFDTETGESEMLPVMKHKRNGCLAVLTDDVIVVMGGHYNSVEYYDFRTNTWQAFKAMKKIRYQATAVVSPL</sequence>
<dbReference type="SUPFAM" id="SSF50965">
    <property type="entry name" value="Galactose oxidase, central domain"/>
    <property type="match status" value="1"/>
</dbReference>
<organism evidence="5 6">
    <name type="scientific">Paramuricea clavata</name>
    <name type="common">Red gorgonian</name>
    <name type="synonym">Violescent sea-whip</name>
    <dbReference type="NCBI Taxonomy" id="317549"/>
    <lineage>
        <taxon>Eukaryota</taxon>
        <taxon>Metazoa</taxon>
        <taxon>Cnidaria</taxon>
        <taxon>Anthozoa</taxon>
        <taxon>Octocorallia</taxon>
        <taxon>Malacalcyonacea</taxon>
        <taxon>Plexauridae</taxon>
        <taxon>Paramuricea</taxon>
    </lineage>
</organism>
<dbReference type="Gene3D" id="3.30.40.10">
    <property type="entry name" value="Zinc/RING finger domain, C3HC4 (zinc finger)"/>
    <property type="match status" value="2"/>
</dbReference>
<reference evidence="5" key="1">
    <citation type="submission" date="2020-04" db="EMBL/GenBank/DDBJ databases">
        <authorList>
            <person name="Alioto T."/>
            <person name="Alioto T."/>
            <person name="Gomez Garrido J."/>
        </authorList>
    </citation>
    <scope>NUCLEOTIDE SEQUENCE</scope>
    <source>
        <strain evidence="5">A484AB</strain>
    </source>
</reference>
<dbReference type="InterPro" id="IPR015915">
    <property type="entry name" value="Kelch-typ_b-propeller"/>
</dbReference>
<dbReference type="PROSITE" id="PS50089">
    <property type="entry name" value="ZF_RING_2"/>
    <property type="match status" value="1"/>
</dbReference>